<name>A0A4V1A1S0_9BURK</name>
<dbReference type="InterPro" id="IPR051910">
    <property type="entry name" value="ComF/GntX_DNA_util-trans"/>
</dbReference>
<sequence length="249" mass="27071">MFRALLSRLTPGHLLPSQCAICRAWPAAPLCATCLRRFASPRPRCRACALPVAEGMDVCAVCLLWPRSGADADGKAPLDQLDRCHAAVDYDWPWNDLISRYKFGPEPGWASTLASLMRGAPGASEALDDADALLPLPLTQARLRERGFNQALHLARALAPRKTRLNWLLRLRHAPDQHSLPRAERLRNVQDAFGVARGKRRLIEGQRLLLIDDVMTTGATLNAAAAALRAAGAAEVSALVLARTPLDGL</sequence>
<dbReference type="PANTHER" id="PTHR47505:SF1">
    <property type="entry name" value="DNA UTILIZATION PROTEIN YHGH"/>
    <property type="match status" value="1"/>
</dbReference>
<dbReference type="SUPFAM" id="SSF53271">
    <property type="entry name" value="PRTase-like"/>
    <property type="match status" value="1"/>
</dbReference>
<reference evidence="3 4" key="1">
    <citation type="submission" date="2018-07" db="EMBL/GenBank/DDBJ databases">
        <title>Exploring interactions and the metabolic potential of the ultra-small soil bacteria Hylemonella gracilis.</title>
        <authorList>
            <person name="Tyc O."/>
            <person name="Kulkarni P."/>
            <person name="Gawehns F."/>
            <person name="Hundscheid M."/>
            <person name="Zweers H."/>
            <person name="Garbeva P."/>
        </authorList>
    </citation>
    <scope>NUCLEOTIDE SEQUENCE [LARGE SCALE GENOMIC DNA]</scope>
    <source>
        <strain evidence="3 4">NS1</strain>
    </source>
</reference>
<dbReference type="PANTHER" id="PTHR47505">
    <property type="entry name" value="DNA UTILIZATION PROTEIN YHGH"/>
    <property type="match status" value="1"/>
</dbReference>
<accession>A0A4V1A1S0</accession>
<gene>
    <name evidence="3" type="ORF">DW355_00925</name>
</gene>
<dbReference type="InterPro" id="IPR029057">
    <property type="entry name" value="PRTase-like"/>
</dbReference>
<feature type="domain" description="Phosphoribosyltransferase" evidence="2">
    <location>
        <begin position="199"/>
        <end position="243"/>
    </location>
</feature>
<dbReference type="Gene3D" id="3.40.50.2020">
    <property type="match status" value="1"/>
</dbReference>
<evidence type="ECO:0000256" key="1">
    <source>
        <dbReference type="ARBA" id="ARBA00008007"/>
    </source>
</evidence>
<dbReference type="InterPro" id="IPR000836">
    <property type="entry name" value="PRTase_dom"/>
</dbReference>
<dbReference type="EMBL" id="CP031395">
    <property type="protein sequence ID" value="QBK03519.1"/>
    <property type="molecule type" value="Genomic_DNA"/>
</dbReference>
<dbReference type="Pfam" id="PF00156">
    <property type="entry name" value="Pribosyltran"/>
    <property type="match status" value="1"/>
</dbReference>
<organism evidence="3 4">
    <name type="scientific">Hylemonella gracilis</name>
    <dbReference type="NCBI Taxonomy" id="80880"/>
    <lineage>
        <taxon>Bacteria</taxon>
        <taxon>Pseudomonadati</taxon>
        <taxon>Pseudomonadota</taxon>
        <taxon>Betaproteobacteria</taxon>
        <taxon>Burkholderiales</taxon>
        <taxon>Comamonadaceae</taxon>
        <taxon>Hylemonella</taxon>
    </lineage>
</organism>
<comment type="similarity">
    <text evidence="1">Belongs to the ComF/GntX family.</text>
</comment>
<evidence type="ECO:0000313" key="3">
    <source>
        <dbReference type="EMBL" id="QBK03519.1"/>
    </source>
</evidence>
<protein>
    <submittedName>
        <fullName evidence="3">ComF family protein</fullName>
    </submittedName>
</protein>
<evidence type="ECO:0000313" key="4">
    <source>
        <dbReference type="Proteomes" id="UP000292939"/>
    </source>
</evidence>
<dbReference type="Proteomes" id="UP000292939">
    <property type="component" value="Chromosome"/>
</dbReference>
<dbReference type="OrthoDB" id="9793412at2"/>
<evidence type="ECO:0000259" key="2">
    <source>
        <dbReference type="Pfam" id="PF00156"/>
    </source>
</evidence>
<dbReference type="RefSeq" id="WP_131277131.1">
    <property type="nucleotide sequence ID" value="NZ_CP031395.1"/>
</dbReference>
<proteinExistence type="inferred from homology"/>
<dbReference type="KEGG" id="hgr:DW355_00925"/>
<dbReference type="AlphaFoldDB" id="A0A4V1A1S0"/>